<name>A0ABD3W0G9_SINWO</name>
<dbReference type="EMBL" id="JBJQND010000009">
    <property type="protein sequence ID" value="KAL3867357.1"/>
    <property type="molecule type" value="Genomic_DNA"/>
</dbReference>
<evidence type="ECO:0000256" key="1">
    <source>
        <dbReference type="SAM" id="Coils"/>
    </source>
</evidence>
<feature type="compositionally biased region" description="Basic and acidic residues" evidence="2">
    <location>
        <begin position="1497"/>
        <end position="1511"/>
    </location>
</feature>
<proteinExistence type="predicted"/>
<dbReference type="PANTHER" id="PTHR47508:SF1">
    <property type="entry name" value="NON-SPECIFIC SERINE_THREONINE PROTEIN KINASE"/>
    <property type="match status" value="1"/>
</dbReference>
<dbReference type="CDD" id="cd08311">
    <property type="entry name" value="Death_p75NR"/>
    <property type="match status" value="1"/>
</dbReference>
<reference evidence="4 5" key="1">
    <citation type="submission" date="2024-11" db="EMBL/GenBank/DDBJ databases">
        <title>Chromosome-level genome assembly of the freshwater bivalve Anodonta woodiana.</title>
        <authorList>
            <person name="Chen X."/>
        </authorList>
    </citation>
    <scope>NUCLEOTIDE SEQUENCE [LARGE SCALE GENOMIC DNA]</scope>
    <source>
        <strain evidence="4">MN2024</strain>
        <tissue evidence="4">Gills</tissue>
    </source>
</reference>
<sequence length="1527" mass="175355">MDFELGQLIFCKENCPIAVDVMARRGIKLAEPSMETEEKKIPSIVDHYKSLNFLNVRETYERDEDNPDHILVDYQDKWYETCSLAEAKNALKILKEKVCVKGLPSRGSPGCYLATRALRIILNIFSKLADDNDAVREEANDCLLDFWSGLIIIGPGSIHLEIHEVLIHSDFKEYFSKLKGDKLIRVVRTLKKEFHYDENFPEDTYWTVFDTEIQNLFRVYFSDEQYKEAQLEFLDLYFFYGKLIGELKSDLAVSNMQSLCSRMNYRSEDHNPLKGINDVAVLKKYLGVLREIILGEKFVVGSKGEAWDRDALRLLIKSGLETGLIEDMLEELLTFFLEICKSENCMNSEEVMHKFRIPLFREMKIEKLKNPEKTFDCCAKAMIEVCQVKPVTSYSEPVIRECHDILLKIPNQSSQRHGGHWMQLMIAYLKTGRKDLINSARTISYEKSLTQAKVLDWKDHVKEAKEMIQIIGSFPLQDMESDKEGSVKDTVSNYASFLEYLLDCLRKSKLNSQVTPDLIQCALHCLETEPVEKREILNRAVVSDFFDFKGHPELIGEVFRRTEKVLRNPDFPYYETYYHSSVVGMLQQALNVYKTATQIPEEYLKLIVSIGVRCLEGNVDTLLNPENNNTSTLFLIIYQGVLLRFIMMHDGSSPMSHLEPLMPHIFRLTREGEDTDMISMAGFGIMTWVGMKAPQLLKDCVPDIMYFFLEKERSEMYSALNGMYKSNAEAINKYIPEMIRKLPQVSTTCAGLILPLLMMITKEQPQVLSTNDLKGLLDFYKRNFDSNQNNTLLYIFKNVVENNPSKWIEFFPTFIDDTVFTPDTLSTRCCLIVYTAVQSESRSEQAIDYLLKHINNPNYTLVNAILSYLLLLGREHRAILVKRRPIIENLKATTVYPEIKSECENLINIMEGRSVEGLSQKLQQQGMDISKLDTRVEATEKTVVVIGDKVQKQEKDLSGVKKDVSKVGQRVDVVEKDLEETKEKVEEIDHKTMSNAPKWSRDVSRLMNPTADTDWRLLASRLGYNADDIRGWATQNDPCMALLSEWYSTHKTSEATHGVLTALQEMNRLDVAIIVENAMKMAEDVVEDEEFDYPSPPPIFLSYHWGYQNEVKLLNQHLQKAGYECWMDIGQMGGGDKLFEKIDRGIRGAKVIICCVTDKYAQSPNCNREVNLSVNLGKPMIPLQMEKMEWPPKGSMGPIFSEYLFVRFFQRPGEETKDDRYWPVPKFQELLMQLNYLRVLPNETKISPEYSKWWIPVTETIVIDKKKQTSSSASKPQANQDSGGQAKVTSPEVFLSYQWGKQVQVMALYQRLTGLGFSCWMDIHQMGGGDSLYDKIDKGVRGCKVVVTCVTPKYSISANCRREVSLADALKKPIIPLLLENMSWPPDGPMSMVFTELLYINCFKDEDLQLKWEGPKFEELLSKIRVFVPDQEQQGAKQPAQESKLTEEKKEQGKSNKQKGSEVKDMKNQGITEKEHDKREKDRENQALNEKQGSLAKNKDSEVKEELKSPEKSGTGDLSKKQKMESD</sequence>
<keyword evidence="1" id="KW-0175">Coiled coil</keyword>
<feature type="compositionally biased region" description="Polar residues" evidence="2">
    <location>
        <begin position="1431"/>
        <end position="1443"/>
    </location>
</feature>
<dbReference type="InterPro" id="IPR000157">
    <property type="entry name" value="TIR_dom"/>
</dbReference>
<feature type="region of interest" description="Disordered" evidence="2">
    <location>
        <begin position="1431"/>
        <end position="1527"/>
    </location>
</feature>
<dbReference type="InterPro" id="IPR011029">
    <property type="entry name" value="DEATH-like_dom_sf"/>
</dbReference>
<dbReference type="SUPFAM" id="SSF48371">
    <property type="entry name" value="ARM repeat"/>
    <property type="match status" value="1"/>
</dbReference>
<feature type="coiled-coil region" evidence="1">
    <location>
        <begin position="964"/>
        <end position="991"/>
    </location>
</feature>
<dbReference type="Gene3D" id="1.20.5.340">
    <property type="match status" value="1"/>
</dbReference>
<feature type="compositionally biased region" description="Basic and acidic residues" evidence="2">
    <location>
        <begin position="1518"/>
        <end position="1527"/>
    </location>
</feature>
<dbReference type="Pfam" id="PF13676">
    <property type="entry name" value="TIR_2"/>
    <property type="match status" value="2"/>
</dbReference>
<evidence type="ECO:0000313" key="4">
    <source>
        <dbReference type="EMBL" id="KAL3867357.1"/>
    </source>
</evidence>
<dbReference type="Proteomes" id="UP001634394">
    <property type="component" value="Unassembled WGS sequence"/>
</dbReference>
<accession>A0ABD3W0G9</accession>
<feature type="compositionally biased region" description="Polar residues" evidence="2">
    <location>
        <begin position="1269"/>
        <end position="1283"/>
    </location>
</feature>
<dbReference type="SMART" id="SM00005">
    <property type="entry name" value="DEATH"/>
    <property type="match status" value="1"/>
</dbReference>
<dbReference type="SUPFAM" id="SSF52200">
    <property type="entry name" value="Toll/Interleukin receptor TIR domain"/>
    <property type="match status" value="2"/>
</dbReference>
<evidence type="ECO:0000256" key="2">
    <source>
        <dbReference type="SAM" id="MobiDB-lite"/>
    </source>
</evidence>
<dbReference type="Pfam" id="PF00531">
    <property type="entry name" value="Death"/>
    <property type="match status" value="1"/>
</dbReference>
<feature type="region of interest" description="Disordered" evidence="2">
    <location>
        <begin position="1266"/>
        <end position="1286"/>
    </location>
</feature>
<evidence type="ECO:0000259" key="3">
    <source>
        <dbReference type="PROSITE" id="PS50017"/>
    </source>
</evidence>
<feature type="compositionally biased region" description="Basic and acidic residues" evidence="2">
    <location>
        <begin position="1444"/>
        <end position="1485"/>
    </location>
</feature>
<dbReference type="SUPFAM" id="SSF47986">
    <property type="entry name" value="DEATH domain"/>
    <property type="match status" value="1"/>
</dbReference>
<dbReference type="InterPro" id="IPR016024">
    <property type="entry name" value="ARM-type_fold"/>
</dbReference>
<dbReference type="InterPro" id="IPR035897">
    <property type="entry name" value="Toll_tir_struct_dom_sf"/>
</dbReference>
<dbReference type="InterPro" id="IPR000488">
    <property type="entry name" value="Death_dom"/>
</dbReference>
<protein>
    <recommendedName>
        <fullName evidence="3">Death domain-containing protein</fullName>
    </recommendedName>
</protein>
<comment type="caution">
    <text evidence="4">The sequence shown here is derived from an EMBL/GenBank/DDBJ whole genome shotgun (WGS) entry which is preliminary data.</text>
</comment>
<dbReference type="Gene3D" id="1.10.533.10">
    <property type="entry name" value="Death Domain, Fas"/>
    <property type="match status" value="1"/>
</dbReference>
<dbReference type="PANTHER" id="PTHR47508">
    <property type="entry name" value="SAM DOMAIN-CONTAINING PROTEIN-RELATED"/>
    <property type="match status" value="1"/>
</dbReference>
<feature type="domain" description="Death" evidence="3">
    <location>
        <begin position="1014"/>
        <end position="1079"/>
    </location>
</feature>
<gene>
    <name evidence="4" type="ORF">ACJMK2_044566</name>
</gene>
<keyword evidence="5" id="KW-1185">Reference proteome</keyword>
<dbReference type="Gene3D" id="3.40.50.10140">
    <property type="entry name" value="Toll/interleukin-1 receptor homology (TIR) domain"/>
    <property type="match status" value="2"/>
</dbReference>
<evidence type="ECO:0000313" key="5">
    <source>
        <dbReference type="Proteomes" id="UP001634394"/>
    </source>
</evidence>
<dbReference type="PROSITE" id="PS50017">
    <property type="entry name" value="DEATH_DOMAIN"/>
    <property type="match status" value="1"/>
</dbReference>
<feature type="non-terminal residue" evidence="4">
    <location>
        <position position="1527"/>
    </location>
</feature>
<organism evidence="4 5">
    <name type="scientific">Sinanodonta woodiana</name>
    <name type="common">Chinese pond mussel</name>
    <name type="synonym">Anodonta woodiana</name>
    <dbReference type="NCBI Taxonomy" id="1069815"/>
    <lineage>
        <taxon>Eukaryota</taxon>
        <taxon>Metazoa</taxon>
        <taxon>Spiralia</taxon>
        <taxon>Lophotrochozoa</taxon>
        <taxon>Mollusca</taxon>
        <taxon>Bivalvia</taxon>
        <taxon>Autobranchia</taxon>
        <taxon>Heteroconchia</taxon>
        <taxon>Palaeoheterodonta</taxon>
        <taxon>Unionida</taxon>
        <taxon>Unionoidea</taxon>
        <taxon>Unionidae</taxon>
        <taxon>Unioninae</taxon>
        <taxon>Sinanodonta</taxon>
    </lineage>
</organism>